<reference evidence="1 2" key="1">
    <citation type="submission" date="2017-03" db="EMBL/GenBank/DDBJ databases">
        <title>Genome of the blue death feigning beetle - Asbolus verrucosus.</title>
        <authorList>
            <person name="Rider S.D."/>
        </authorList>
    </citation>
    <scope>NUCLEOTIDE SEQUENCE [LARGE SCALE GENOMIC DNA]</scope>
    <source>
        <strain evidence="1">Butters</strain>
        <tissue evidence="1">Head and leg muscle</tissue>
    </source>
</reference>
<protein>
    <submittedName>
        <fullName evidence="1">Uncharacterized protein</fullName>
    </submittedName>
</protein>
<name>A0A482WBA0_ASBVE</name>
<evidence type="ECO:0000313" key="2">
    <source>
        <dbReference type="Proteomes" id="UP000292052"/>
    </source>
</evidence>
<dbReference type="Proteomes" id="UP000292052">
    <property type="component" value="Unassembled WGS sequence"/>
</dbReference>
<gene>
    <name evidence="1" type="ORF">BDFB_004166</name>
</gene>
<proteinExistence type="predicted"/>
<organism evidence="1 2">
    <name type="scientific">Asbolus verrucosus</name>
    <name type="common">Desert ironclad beetle</name>
    <dbReference type="NCBI Taxonomy" id="1661398"/>
    <lineage>
        <taxon>Eukaryota</taxon>
        <taxon>Metazoa</taxon>
        <taxon>Ecdysozoa</taxon>
        <taxon>Arthropoda</taxon>
        <taxon>Hexapoda</taxon>
        <taxon>Insecta</taxon>
        <taxon>Pterygota</taxon>
        <taxon>Neoptera</taxon>
        <taxon>Endopterygota</taxon>
        <taxon>Coleoptera</taxon>
        <taxon>Polyphaga</taxon>
        <taxon>Cucujiformia</taxon>
        <taxon>Tenebrionidae</taxon>
        <taxon>Pimeliinae</taxon>
        <taxon>Asbolus</taxon>
    </lineage>
</organism>
<accession>A0A482WBA0</accession>
<dbReference type="AlphaFoldDB" id="A0A482WBA0"/>
<sequence>MFVRYIFSVKEQLHVYSGQYVVMKILNSFLTDVYLEVFDATVIDYVLVAPVRNFQKDTWILKVTTYFGNRGKDRVQGIINDSLETDNR</sequence>
<dbReference type="EMBL" id="QDEB01015491">
    <property type="protein sequence ID" value="RZC41638.1"/>
    <property type="molecule type" value="Genomic_DNA"/>
</dbReference>
<comment type="caution">
    <text evidence="1">The sequence shown here is derived from an EMBL/GenBank/DDBJ whole genome shotgun (WGS) entry which is preliminary data.</text>
</comment>
<evidence type="ECO:0000313" key="1">
    <source>
        <dbReference type="EMBL" id="RZC41638.1"/>
    </source>
</evidence>
<keyword evidence="2" id="KW-1185">Reference proteome</keyword>